<sequence>MDFPSCNVNVAAYLNQSPYRSFSCLRVSKLQVAVPLDEDEAVRGRCVEGDGKRKGVTRSGYMEGDGKDEGVTRVCVEGDGKGEGVTRVCVEGDGKGKGVTRVCVEGESVTRTTRRRYYVEGEVVKVEEDQTHEFKGHRNISIHDIHSICLGGGVRGGGGGSGGRTRTAVSNTIGAMLNSGQGGTIYLGVNDSGVVLGFPLTRYQQDHIEASVEWTFGRFSPPVPDSHYCVTFVPVLNSKTNTNPSFNTTHQMVNIGRRGRPHHVAQPNYCWCDHDADAQTSLGRMPGVYVVEIHIRPWDPHQQVLSNTKCPATPPLPPLHLTEANLCYMRQTCRQPALCLDDVRRLLVHRVDEHYKLKLAALQRQAEELRILARTHNIQMKVP</sequence>
<dbReference type="PANTHER" id="PTHR12155:SF41">
    <property type="entry name" value="SCHLAFEN ALBA-2 DOMAIN-CONTAINING PROTEIN"/>
    <property type="match status" value="1"/>
</dbReference>
<dbReference type="Proteomes" id="UP001292094">
    <property type="component" value="Unassembled WGS sequence"/>
</dbReference>
<protein>
    <recommendedName>
        <fullName evidence="1">Schlafen AlbA-2 domain-containing protein</fullName>
    </recommendedName>
</protein>
<evidence type="ECO:0000313" key="2">
    <source>
        <dbReference type="EMBL" id="KAK4301074.1"/>
    </source>
</evidence>
<organism evidence="2 3">
    <name type="scientific">Petrolisthes manimaculis</name>
    <dbReference type="NCBI Taxonomy" id="1843537"/>
    <lineage>
        <taxon>Eukaryota</taxon>
        <taxon>Metazoa</taxon>
        <taxon>Ecdysozoa</taxon>
        <taxon>Arthropoda</taxon>
        <taxon>Crustacea</taxon>
        <taxon>Multicrustacea</taxon>
        <taxon>Malacostraca</taxon>
        <taxon>Eumalacostraca</taxon>
        <taxon>Eucarida</taxon>
        <taxon>Decapoda</taxon>
        <taxon>Pleocyemata</taxon>
        <taxon>Anomura</taxon>
        <taxon>Galatheoidea</taxon>
        <taxon>Porcellanidae</taxon>
        <taxon>Petrolisthes</taxon>
    </lineage>
</organism>
<dbReference type="EMBL" id="JAWZYT010002929">
    <property type="protein sequence ID" value="KAK4301074.1"/>
    <property type="molecule type" value="Genomic_DNA"/>
</dbReference>
<dbReference type="AlphaFoldDB" id="A0AAE1P303"/>
<dbReference type="Pfam" id="PF04326">
    <property type="entry name" value="SLFN_AlbA_2"/>
    <property type="match status" value="1"/>
</dbReference>
<name>A0AAE1P303_9EUCA</name>
<accession>A0AAE1P303</accession>
<gene>
    <name evidence="2" type="ORF">Pmani_026762</name>
</gene>
<feature type="domain" description="Schlafen AlbA-2" evidence="1">
    <location>
        <begin position="128"/>
        <end position="223"/>
    </location>
</feature>
<dbReference type="PANTHER" id="PTHR12155">
    <property type="entry name" value="SCHLAFEN"/>
    <property type="match status" value="1"/>
</dbReference>
<keyword evidence="3" id="KW-1185">Reference proteome</keyword>
<proteinExistence type="predicted"/>
<evidence type="ECO:0000313" key="3">
    <source>
        <dbReference type="Proteomes" id="UP001292094"/>
    </source>
</evidence>
<dbReference type="InterPro" id="IPR007421">
    <property type="entry name" value="Schlafen_AlbA_2_dom"/>
</dbReference>
<reference evidence="2" key="1">
    <citation type="submission" date="2023-11" db="EMBL/GenBank/DDBJ databases">
        <title>Genome assemblies of two species of porcelain crab, Petrolisthes cinctipes and Petrolisthes manimaculis (Anomura: Porcellanidae).</title>
        <authorList>
            <person name="Angst P."/>
        </authorList>
    </citation>
    <scope>NUCLEOTIDE SEQUENCE</scope>
    <source>
        <strain evidence="2">PB745_02</strain>
        <tissue evidence="2">Gill</tissue>
    </source>
</reference>
<comment type="caution">
    <text evidence="2">The sequence shown here is derived from an EMBL/GenBank/DDBJ whole genome shotgun (WGS) entry which is preliminary data.</text>
</comment>
<dbReference type="InterPro" id="IPR029684">
    <property type="entry name" value="Schlafen"/>
</dbReference>
<evidence type="ECO:0000259" key="1">
    <source>
        <dbReference type="Pfam" id="PF04326"/>
    </source>
</evidence>